<dbReference type="GeneID" id="89453715"/>
<dbReference type="GO" id="GO:0006355">
    <property type="term" value="P:regulation of DNA-templated transcription"/>
    <property type="evidence" value="ECO:0007669"/>
    <property type="project" value="InterPro"/>
</dbReference>
<dbReference type="Proteomes" id="UP000002297">
    <property type="component" value="Chromosome"/>
</dbReference>
<sequence length="230" mass="25861">MIKTIVISGDIISSTSLTVDDRKLLEQQLKTLIDQLETKYKTYSRIIKGDYLECVVSKPQDALKVALLIKCFVKAISISNDASYKNNHRIKFFKSHGIRLALGYGELERFDKTDGVIDGDAIYRSGRMISENSTHGKQRIVIKNTLFFSSDNTILNEQMDALLSLLDTIIGNATARQCEVVYHKILGLSEDEISTRLDIGQPTVNQHSTSIGWNSIETTLNYFSTLFSNL</sequence>
<dbReference type="InterPro" id="IPR016032">
    <property type="entry name" value="Sig_transdc_resp-reg_C-effctor"/>
</dbReference>
<reference evidence="1 2" key="1">
    <citation type="journal article" date="2010" name="J. Bacteriol.">
        <title>The complete genome sequence of Croceibacter atlanticus HTCC2559T.</title>
        <authorList>
            <person name="Oh H.M."/>
            <person name="Kang I."/>
            <person name="Ferriera S."/>
            <person name="Giovannoni S.J."/>
            <person name="Cho J.C."/>
        </authorList>
    </citation>
    <scope>NUCLEOTIDE SEQUENCE [LARGE SCALE GENOMIC DNA]</scope>
    <source>
        <strain evidence="2">ATCC BAA-628 / HTCC2559 / KCTC 12090</strain>
    </source>
</reference>
<dbReference type="eggNOG" id="COG1595">
    <property type="taxonomic scope" value="Bacteria"/>
</dbReference>
<dbReference type="KEGG" id="cat:CA2559_09833"/>
<evidence type="ECO:0000313" key="1">
    <source>
        <dbReference type="EMBL" id="EAP86325.1"/>
    </source>
</evidence>
<dbReference type="AlphaFoldDB" id="A3U939"/>
<dbReference type="HOGENOM" id="CLU_085936_0_0_10"/>
<dbReference type="SUPFAM" id="SSF46894">
    <property type="entry name" value="C-terminal effector domain of the bipartite response regulators"/>
    <property type="match status" value="1"/>
</dbReference>
<dbReference type="EMBL" id="CP002046">
    <property type="protein sequence ID" value="EAP86325.1"/>
    <property type="molecule type" value="Genomic_DNA"/>
</dbReference>
<gene>
    <name evidence="1" type="ordered locus">CA2559_09833</name>
</gene>
<name>A3U939_CROAH</name>
<keyword evidence="2" id="KW-1185">Reference proteome</keyword>
<dbReference type="GO" id="GO:0003677">
    <property type="term" value="F:DNA binding"/>
    <property type="evidence" value="ECO:0007669"/>
    <property type="project" value="InterPro"/>
</dbReference>
<accession>A3U939</accession>
<evidence type="ECO:0000313" key="2">
    <source>
        <dbReference type="Proteomes" id="UP000002297"/>
    </source>
</evidence>
<protein>
    <submittedName>
        <fullName evidence="1">Fumarate hydratase</fullName>
    </submittedName>
</protein>
<dbReference type="STRING" id="216432.CA2559_09833"/>
<dbReference type="OrthoDB" id="7064118at2"/>
<dbReference type="RefSeq" id="WP_013187710.1">
    <property type="nucleotide sequence ID" value="NC_014230.1"/>
</dbReference>
<proteinExistence type="predicted"/>
<organism evidence="1 2">
    <name type="scientific">Croceibacter atlanticus (strain ATCC BAA-628 / JCM 21780 / CIP 108009 / IAM 15332 / KCTC 12090 / HTCC2559)</name>
    <dbReference type="NCBI Taxonomy" id="216432"/>
    <lineage>
        <taxon>Bacteria</taxon>
        <taxon>Pseudomonadati</taxon>
        <taxon>Bacteroidota</taxon>
        <taxon>Flavobacteriia</taxon>
        <taxon>Flavobacteriales</taxon>
        <taxon>Flavobacteriaceae</taxon>
        <taxon>Croceibacter</taxon>
    </lineage>
</organism>